<evidence type="ECO:0000313" key="1">
    <source>
        <dbReference type="EMBL" id="EEU39661.1"/>
    </source>
</evidence>
<name>C7ZAE2_FUSV7</name>
<gene>
    <name evidence="1" type="ORF">NECHADRAFT_82068</name>
</gene>
<dbReference type="OMA" id="VWIIREG"/>
<proteinExistence type="predicted"/>
<dbReference type="KEGG" id="nhe:NECHADRAFT_82068"/>
<dbReference type="OrthoDB" id="5090029at2759"/>
<sequence>MHVQSKYEMHFPFLRLPREIQDKIIKYLLPAMILPTTEKPRWTKDRWGFLGTLEPVEHNNCAHLRGSCRSIRAIVDRIRPIKSTRGFHFDPKRDTLKVWQMQLPDSDPHGEGHWGRSIPVRKLLTVFPYALNPYSDVSTGVSDPAWNDEHFDTDLDLSFLPMIEEMTLAIQSAGWEWHIEGFQMYGPDVVESRGPNDNWGRGGYGHLRLLAETHFFAHTIRGSTGYRWKGCDDDFFDPLDILRMNSTSLARNAPYIGFHGYSRGTYSLGGNWPGFRYYIDTGEVEFSPLSFSEISFATDRQDTPDREPVDGRDAQLVSRVWVIRRGRPAPPVEPHHCWIKVKKWEMGDPDWVWQVETTWKMVRGMLSFYTKIDRGHGLDVKYYESIVSSKNWQL</sequence>
<dbReference type="RefSeq" id="XP_003045374.1">
    <property type="nucleotide sequence ID" value="XM_003045328.1"/>
</dbReference>
<dbReference type="InParanoid" id="C7ZAE2"/>
<evidence type="ECO:0000313" key="2">
    <source>
        <dbReference type="Proteomes" id="UP000005206"/>
    </source>
</evidence>
<dbReference type="Proteomes" id="UP000005206">
    <property type="component" value="Chromosome 6"/>
</dbReference>
<accession>C7ZAE2</accession>
<reference evidence="1 2" key="1">
    <citation type="journal article" date="2009" name="PLoS Genet.">
        <title>The genome of Nectria haematococca: contribution of supernumerary chromosomes to gene expansion.</title>
        <authorList>
            <person name="Coleman J.J."/>
            <person name="Rounsley S.D."/>
            <person name="Rodriguez-Carres M."/>
            <person name="Kuo A."/>
            <person name="Wasmann C.C."/>
            <person name="Grimwood J."/>
            <person name="Schmutz J."/>
            <person name="Taga M."/>
            <person name="White G.J."/>
            <person name="Zhou S."/>
            <person name="Schwartz D.C."/>
            <person name="Freitag M."/>
            <person name="Ma L.J."/>
            <person name="Danchin E.G."/>
            <person name="Henrissat B."/>
            <person name="Coutinho P.M."/>
            <person name="Nelson D.R."/>
            <person name="Straney D."/>
            <person name="Napoli C.A."/>
            <person name="Barker B.M."/>
            <person name="Gribskov M."/>
            <person name="Rep M."/>
            <person name="Kroken S."/>
            <person name="Molnar I."/>
            <person name="Rensing C."/>
            <person name="Kennell J.C."/>
            <person name="Zamora J."/>
            <person name="Farman M.L."/>
            <person name="Selker E.U."/>
            <person name="Salamov A."/>
            <person name="Shapiro H."/>
            <person name="Pangilinan J."/>
            <person name="Lindquist E."/>
            <person name="Lamers C."/>
            <person name="Grigoriev I.V."/>
            <person name="Geiser D.M."/>
            <person name="Covert S.F."/>
            <person name="Temporini E."/>
            <person name="Vanetten H.D."/>
        </authorList>
    </citation>
    <scope>NUCLEOTIDE SEQUENCE [LARGE SCALE GENOMIC DNA]</scope>
    <source>
        <strain evidence="2">ATCC MYA-4622 / CBS 123669 / FGSC 9596 / NRRL 45880 / 77-13-4</strain>
    </source>
</reference>
<dbReference type="EMBL" id="GG698912">
    <property type="protein sequence ID" value="EEU39661.1"/>
    <property type="molecule type" value="Genomic_DNA"/>
</dbReference>
<organism evidence="1 2">
    <name type="scientific">Fusarium vanettenii (strain ATCC MYA-4622 / CBS 123669 / FGSC 9596 / NRRL 45880 / 77-13-4)</name>
    <name type="common">Fusarium solani subsp. pisi</name>
    <dbReference type="NCBI Taxonomy" id="660122"/>
    <lineage>
        <taxon>Eukaryota</taxon>
        <taxon>Fungi</taxon>
        <taxon>Dikarya</taxon>
        <taxon>Ascomycota</taxon>
        <taxon>Pezizomycotina</taxon>
        <taxon>Sordariomycetes</taxon>
        <taxon>Hypocreomycetidae</taxon>
        <taxon>Hypocreales</taxon>
        <taxon>Nectriaceae</taxon>
        <taxon>Fusarium</taxon>
        <taxon>Fusarium solani species complex</taxon>
        <taxon>Fusarium vanettenii</taxon>
    </lineage>
</organism>
<protein>
    <submittedName>
        <fullName evidence="1">Uncharacterized protein</fullName>
    </submittedName>
</protein>
<dbReference type="AlphaFoldDB" id="C7ZAE2"/>
<dbReference type="VEuPathDB" id="FungiDB:NECHADRAFT_82068"/>
<dbReference type="HOGENOM" id="CLU_049345_0_0_1"/>
<keyword evidence="2" id="KW-1185">Reference proteome</keyword>
<dbReference type="eggNOG" id="ENOG502RJ3D">
    <property type="taxonomic scope" value="Eukaryota"/>
</dbReference>
<dbReference type="GeneID" id="9672155"/>